<dbReference type="PRINTS" id="PR00377">
    <property type="entry name" value="IMPHPHTASES"/>
</dbReference>
<keyword evidence="6" id="KW-0805">Transcription regulation</keyword>
<accession>A0ABY6ADV4</accession>
<evidence type="ECO:0000256" key="1">
    <source>
        <dbReference type="ARBA" id="ARBA00001033"/>
    </source>
</evidence>
<keyword evidence="7 8" id="KW-0460">Magnesium</keyword>
<dbReference type="Gene3D" id="3.40.190.80">
    <property type="match status" value="1"/>
</dbReference>
<dbReference type="Pfam" id="PF00459">
    <property type="entry name" value="Inositol_P"/>
    <property type="match status" value="1"/>
</dbReference>
<evidence type="ECO:0000256" key="6">
    <source>
        <dbReference type="ARBA" id="ARBA00022814"/>
    </source>
</evidence>
<keyword evidence="4 8" id="KW-0479">Metal-binding</keyword>
<reference evidence="10" key="1">
    <citation type="submission" date="2020-06" db="EMBL/GenBank/DDBJ databases">
        <title>Thalassolituus marinus alknpb1M-1, a hydrocarbon-degrading bacterium isolated from the deep-sea overlying water using an in-situ strategy from the South China Sea basin.</title>
        <authorList>
            <person name="Dong C."/>
            <person name="Chen Y."/>
            <person name="Shao Z."/>
        </authorList>
    </citation>
    <scope>NUCLEOTIDE SEQUENCE [LARGE SCALE GENOMIC DNA]</scope>
    <source>
        <strain evidence="10">alknpb1M-1</strain>
    </source>
</reference>
<evidence type="ECO:0000256" key="5">
    <source>
        <dbReference type="ARBA" id="ARBA00022801"/>
    </source>
</evidence>
<dbReference type="PANTHER" id="PTHR20854">
    <property type="entry name" value="INOSITOL MONOPHOSPHATASE"/>
    <property type="match status" value="1"/>
</dbReference>
<keyword evidence="6" id="KW-0804">Transcription</keyword>
<gene>
    <name evidence="9" type="ORF">HUF19_15770</name>
</gene>
<dbReference type="InterPro" id="IPR033942">
    <property type="entry name" value="IMPase"/>
</dbReference>
<comment type="similarity">
    <text evidence="3 8">Belongs to the inositol monophosphatase superfamily.</text>
</comment>
<dbReference type="Proteomes" id="UP001065322">
    <property type="component" value="Chromosome"/>
</dbReference>
<keyword evidence="6" id="KW-0889">Transcription antitermination</keyword>
<dbReference type="EC" id="3.1.3.25" evidence="8"/>
<dbReference type="CDD" id="cd01639">
    <property type="entry name" value="IMPase"/>
    <property type="match status" value="1"/>
</dbReference>
<dbReference type="EMBL" id="CP054475">
    <property type="protein sequence ID" value="UXD88805.1"/>
    <property type="molecule type" value="Genomic_DNA"/>
</dbReference>
<evidence type="ECO:0000256" key="2">
    <source>
        <dbReference type="ARBA" id="ARBA00001946"/>
    </source>
</evidence>
<dbReference type="PROSITE" id="PS00629">
    <property type="entry name" value="IMP_1"/>
    <property type="match status" value="1"/>
</dbReference>
<sequence length="275" mass="30436">MDQPQISSQILYDTALQLAQKAGNAIARQRHQLDIQFKQGTELVTQADVAADQIIRDGILAHFPDHQILSEELAPDNPTDCEHLWVIDPIDGTVNYAHLHPQVAISIAYYHQGEAQVAVVHNPFLNETFSAINGLGAWLNQQPIQCATTQEMRRALIATGFPYDKHDIPQLIQRLQAVLTQCADIRRLGSAALDICWVACGRLDAYYETVKPWDFAAAQLIAREAGVQFGHIHALPEGINPQLCGENIILAVPALFGPLQQLLQQADISFASKKR</sequence>
<comment type="cofactor">
    <cofactor evidence="2 8">
        <name>Mg(2+)</name>
        <dbReference type="ChEBI" id="CHEBI:18420"/>
    </cofactor>
</comment>
<keyword evidence="10" id="KW-1185">Reference proteome</keyword>
<dbReference type="InterPro" id="IPR000760">
    <property type="entry name" value="Inositol_monophosphatase-like"/>
</dbReference>
<evidence type="ECO:0000313" key="9">
    <source>
        <dbReference type="EMBL" id="UXD88805.1"/>
    </source>
</evidence>
<dbReference type="SUPFAM" id="SSF56655">
    <property type="entry name" value="Carbohydrate phosphatase"/>
    <property type="match status" value="1"/>
</dbReference>
<keyword evidence="5 8" id="KW-0378">Hydrolase</keyword>
<evidence type="ECO:0000256" key="4">
    <source>
        <dbReference type="ARBA" id="ARBA00022723"/>
    </source>
</evidence>
<proteinExistence type="inferred from homology"/>
<evidence type="ECO:0000256" key="8">
    <source>
        <dbReference type="RuleBase" id="RU364068"/>
    </source>
</evidence>
<comment type="catalytic activity">
    <reaction evidence="1 8">
        <text>a myo-inositol phosphate + H2O = myo-inositol + phosphate</text>
        <dbReference type="Rhea" id="RHEA:24056"/>
        <dbReference type="ChEBI" id="CHEBI:15377"/>
        <dbReference type="ChEBI" id="CHEBI:17268"/>
        <dbReference type="ChEBI" id="CHEBI:43474"/>
        <dbReference type="ChEBI" id="CHEBI:84139"/>
        <dbReference type="EC" id="3.1.3.25"/>
    </reaction>
</comment>
<name>A0ABY6ADV4_9GAMM</name>
<evidence type="ECO:0000256" key="3">
    <source>
        <dbReference type="ARBA" id="ARBA00009759"/>
    </source>
</evidence>
<protein>
    <recommendedName>
        <fullName evidence="8">Inositol-1-monophosphatase</fullName>
        <ecNumber evidence="8">3.1.3.25</ecNumber>
    </recommendedName>
</protein>
<evidence type="ECO:0000256" key="7">
    <source>
        <dbReference type="ARBA" id="ARBA00022842"/>
    </source>
</evidence>
<organism evidence="9 10">
    <name type="scientific">Thalassolituus hydrocarboniclasticus</name>
    <dbReference type="NCBI Taxonomy" id="2742796"/>
    <lineage>
        <taxon>Bacteria</taxon>
        <taxon>Pseudomonadati</taxon>
        <taxon>Pseudomonadota</taxon>
        <taxon>Gammaproteobacteria</taxon>
        <taxon>Oceanospirillales</taxon>
        <taxon>Oceanospirillaceae</taxon>
        <taxon>Thalassolituus</taxon>
    </lineage>
</organism>
<dbReference type="PANTHER" id="PTHR20854:SF4">
    <property type="entry name" value="INOSITOL-1-MONOPHOSPHATASE-RELATED"/>
    <property type="match status" value="1"/>
</dbReference>
<dbReference type="InterPro" id="IPR020583">
    <property type="entry name" value="Inositol_monoP_metal-BS"/>
</dbReference>
<dbReference type="Gene3D" id="3.30.540.10">
    <property type="entry name" value="Fructose-1,6-Bisphosphatase, subunit A, domain 1"/>
    <property type="match status" value="1"/>
</dbReference>
<evidence type="ECO:0000313" key="10">
    <source>
        <dbReference type="Proteomes" id="UP001065322"/>
    </source>
</evidence>
<dbReference type="RefSeq" id="WP_260997530.1">
    <property type="nucleotide sequence ID" value="NZ_CP054475.1"/>
</dbReference>